<accession>A0A6A4TLL8</accession>
<comment type="caution">
    <text evidence="3">The sequence shown here is derived from an EMBL/GenBank/DDBJ whole genome shotgun (WGS) entry which is preliminary data.</text>
</comment>
<evidence type="ECO:0000256" key="2">
    <source>
        <dbReference type="SAM" id="Phobius"/>
    </source>
</evidence>
<protein>
    <submittedName>
        <fullName evidence="3">Uncharacterized protein</fullName>
    </submittedName>
</protein>
<keyword evidence="2" id="KW-0812">Transmembrane</keyword>
<evidence type="ECO:0000256" key="1">
    <source>
        <dbReference type="SAM" id="MobiDB-lite"/>
    </source>
</evidence>
<keyword evidence="2" id="KW-1133">Transmembrane helix</keyword>
<dbReference type="Proteomes" id="UP000438429">
    <property type="component" value="Unassembled WGS sequence"/>
</dbReference>
<organism evidence="3 4">
    <name type="scientific">Scophthalmus maximus</name>
    <name type="common">Turbot</name>
    <name type="synonym">Psetta maxima</name>
    <dbReference type="NCBI Taxonomy" id="52904"/>
    <lineage>
        <taxon>Eukaryota</taxon>
        <taxon>Metazoa</taxon>
        <taxon>Chordata</taxon>
        <taxon>Craniata</taxon>
        <taxon>Vertebrata</taxon>
        <taxon>Euteleostomi</taxon>
        <taxon>Actinopterygii</taxon>
        <taxon>Neopterygii</taxon>
        <taxon>Teleostei</taxon>
        <taxon>Neoteleostei</taxon>
        <taxon>Acanthomorphata</taxon>
        <taxon>Carangaria</taxon>
        <taxon>Pleuronectiformes</taxon>
        <taxon>Pleuronectoidei</taxon>
        <taxon>Scophthalmidae</taxon>
        <taxon>Scophthalmus</taxon>
    </lineage>
</organism>
<evidence type="ECO:0000313" key="4">
    <source>
        <dbReference type="Proteomes" id="UP000438429"/>
    </source>
</evidence>
<name>A0A6A4TLL8_SCOMX</name>
<proteinExistence type="predicted"/>
<reference evidence="3 4" key="1">
    <citation type="submission" date="2019-06" db="EMBL/GenBank/DDBJ databases">
        <title>Draft genomes of female and male turbot (Scophthalmus maximus).</title>
        <authorList>
            <person name="Xu H."/>
            <person name="Xu X.-W."/>
            <person name="Shao C."/>
            <person name="Chen S."/>
        </authorList>
    </citation>
    <scope>NUCLEOTIDE SEQUENCE [LARGE SCALE GENOMIC DNA]</scope>
    <source>
        <strain evidence="3">Ysfricsl-2016a</strain>
        <tissue evidence="3">Blood</tissue>
    </source>
</reference>
<feature type="compositionally biased region" description="Polar residues" evidence="1">
    <location>
        <begin position="197"/>
        <end position="208"/>
    </location>
</feature>
<gene>
    <name evidence="3" type="ORF">F2P81_004229</name>
</gene>
<keyword evidence="2" id="KW-0472">Membrane</keyword>
<dbReference type="AlphaFoldDB" id="A0A6A4TLL8"/>
<sequence>MMNRPAARGRDSPDGCGNLTTVNLSGRMRHTGGGGLALGDPGELCHPVIIPSLPVSGQPAHCSRDYHHGDRLSGLRGRCQGEPSSAARVINCSAVSCAMNCFAGLKQAADNNIIQFFILLLLIFFLEILSIMLFFIYQDEMHKTFPIRILVFEPIRRRVKPNMGPARADSVHPVRREQMRKHRSHRCICDLQALSDTGSDTPRTSASAGISDLQVPFAKKKKRGPV</sequence>
<feature type="transmembrane region" description="Helical" evidence="2">
    <location>
        <begin position="116"/>
        <end position="137"/>
    </location>
</feature>
<feature type="region of interest" description="Disordered" evidence="1">
    <location>
        <begin position="197"/>
        <end position="226"/>
    </location>
</feature>
<dbReference type="EMBL" id="VEVO01000004">
    <property type="protein sequence ID" value="KAF0042892.1"/>
    <property type="molecule type" value="Genomic_DNA"/>
</dbReference>
<evidence type="ECO:0000313" key="3">
    <source>
        <dbReference type="EMBL" id="KAF0042892.1"/>
    </source>
</evidence>